<comment type="caution">
    <text evidence="8">The sequence shown here is derived from an EMBL/GenBank/DDBJ whole genome shotgun (WGS) entry which is preliminary data.</text>
</comment>
<dbReference type="Gene3D" id="3.20.20.80">
    <property type="entry name" value="Glycosidases"/>
    <property type="match status" value="1"/>
</dbReference>
<evidence type="ECO:0000313" key="9">
    <source>
        <dbReference type="Proteomes" id="UP001597387"/>
    </source>
</evidence>
<dbReference type="PROSITE" id="PS00591">
    <property type="entry name" value="GH10_1"/>
    <property type="match status" value="1"/>
</dbReference>
<name>A0ABW4ZLF5_9SPHI</name>
<dbReference type="PANTHER" id="PTHR31490:SF90">
    <property type="entry name" value="ENDO-1,4-BETA-XYLANASE A"/>
    <property type="match status" value="1"/>
</dbReference>
<evidence type="ECO:0000256" key="1">
    <source>
        <dbReference type="ARBA" id="ARBA00022801"/>
    </source>
</evidence>
<dbReference type="Pfam" id="PF00331">
    <property type="entry name" value="Glyco_hydro_10"/>
    <property type="match status" value="1"/>
</dbReference>
<comment type="catalytic activity">
    <reaction evidence="6">
        <text>Endohydrolysis of (1-&gt;4)-beta-D-xylosidic linkages in xylans.</text>
        <dbReference type="EC" id="3.2.1.8"/>
    </reaction>
</comment>
<dbReference type="InterPro" id="IPR044846">
    <property type="entry name" value="GH10"/>
</dbReference>
<dbReference type="EMBL" id="JBHUHZ010000001">
    <property type="protein sequence ID" value="MFD2162704.1"/>
    <property type="molecule type" value="Genomic_DNA"/>
</dbReference>
<organism evidence="8 9">
    <name type="scientific">Paradesertivirga mongoliensis</name>
    <dbReference type="NCBI Taxonomy" id="2100740"/>
    <lineage>
        <taxon>Bacteria</taxon>
        <taxon>Pseudomonadati</taxon>
        <taxon>Bacteroidota</taxon>
        <taxon>Sphingobacteriia</taxon>
        <taxon>Sphingobacteriales</taxon>
        <taxon>Sphingobacteriaceae</taxon>
        <taxon>Paradesertivirga</taxon>
    </lineage>
</organism>
<dbReference type="SUPFAM" id="SSF51445">
    <property type="entry name" value="(Trans)glycosidases"/>
    <property type="match status" value="1"/>
</dbReference>
<comment type="similarity">
    <text evidence="6">Belongs to the glycosyl hydrolase 10 (cellulase F) family.</text>
</comment>
<protein>
    <recommendedName>
        <fullName evidence="6">Beta-xylanase</fullName>
        <ecNumber evidence="6">3.2.1.8</ecNumber>
    </recommendedName>
</protein>
<dbReference type="InterPro" id="IPR017853">
    <property type="entry name" value="GH"/>
</dbReference>
<dbReference type="InterPro" id="IPR001000">
    <property type="entry name" value="GH10_dom"/>
</dbReference>
<proteinExistence type="inferred from homology"/>
<keyword evidence="1 6" id="KW-0378">Hydrolase</keyword>
<keyword evidence="2 6" id="KW-0119">Carbohydrate metabolism</keyword>
<dbReference type="EC" id="3.2.1.8" evidence="6"/>
<evidence type="ECO:0000256" key="5">
    <source>
        <dbReference type="PROSITE-ProRule" id="PRU10061"/>
    </source>
</evidence>
<feature type="active site" description="Nucleophile" evidence="5">
    <location>
        <position position="270"/>
    </location>
</feature>
<accession>A0ABW4ZLF5</accession>
<dbReference type="SMART" id="SM00633">
    <property type="entry name" value="Glyco_10"/>
    <property type="match status" value="1"/>
</dbReference>
<dbReference type="Proteomes" id="UP001597387">
    <property type="component" value="Unassembled WGS sequence"/>
</dbReference>
<evidence type="ECO:0000256" key="3">
    <source>
        <dbReference type="ARBA" id="ARBA00023295"/>
    </source>
</evidence>
<evidence type="ECO:0000256" key="4">
    <source>
        <dbReference type="ARBA" id="ARBA00023326"/>
    </source>
</evidence>
<sequence>MHKLTKTNSLLALTIISVLLMGATAQKRNDNPKKGLKDYYKKYFPIGVAVRPSDLRDGDEKKLILKEFNSITAENAMKMAPLHPAENRYFWRDADSIVNFGVQNKLKVRGHTLCWHAQAPSWMFVDSTGKPATKELLLQRLKSHVQTVVSRYKGKVYAWDVVNEVIADDASFLRKTKWTDITGDEFIEHAFRYAHEADPKAILFYNDYNTEIPAKREKIYRLLKGLLDKGVPVHGVGLQAHWSISSPSREELEKSIQMFSSLGLQIQFTELDVSVYSGRQGGQLIQGQRRQMETPVFTPEMEQQQLEKYKMVFEVFRKYRKNITGVTFWNLSDKYSWLDGRGRKNYPLLFDTNLKPKKVYHEVLKF</sequence>
<dbReference type="PROSITE" id="PS51760">
    <property type="entry name" value="GH10_2"/>
    <property type="match status" value="1"/>
</dbReference>
<dbReference type="RefSeq" id="WP_255903080.1">
    <property type="nucleotide sequence ID" value="NZ_JAFMZO010000003.1"/>
</dbReference>
<gene>
    <name evidence="8" type="ORF">ACFSJU_09905</name>
</gene>
<reference evidence="9" key="1">
    <citation type="journal article" date="2019" name="Int. J. Syst. Evol. Microbiol.">
        <title>The Global Catalogue of Microorganisms (GCM) 10K type strain sequencing project: providing services to taxonomists for standard genome sequencing and annotation.</title>
        <authorList>
            <consortium name="The Broad Institute Genomics Platform"/>
            <consortium name="The Broad Institute Genome Sequencing Center for Infectious Disease"/>
            <person name="Wu L."/>
            <person name="Ma J."/>
        </authorList>
    </citation>
    <scope>NUCLEOTIDE SEQUENCE [LARGE SCALE GENOMIC DNA]</scope>
    <source>
        <strain evidence="9">KCTC 42217</strain>
    </source>
</reference>
<feature type="domain" description="GH10" evidence="7">
    <location>
        <begin position="30"/>
        <end position="366"/>
    </location>
</feature>
<dbReference type="PRINTS" id="PR00134">
    <property type="entry name" value="GLHYDRLASE10"/>
</dbReference>
<dbReference type="InterPro" id="IPR031158">
    <property type="entry name" value="GH10_AS"/>
</dbReference>
<keyword evidence="4 6" id="KW-0624">Polysaccharide degradation</keyword>
<evidence type="ECO:0000256" key="2">
    <source>
        <dbReference type="ARBA" id="ARBA00023277"/>
    </source>
</evidence>
<evidence type="ECO:0000259" key="7">
    <source>
        <dbReference type="PROSITE" id="PS51760"/>
    </source>
</evidence>
<keyword evidence="9" id="KW-1185">Reference proteome</keyword>
<keyword evidence="3 6" id="KW-0326">Glycosidase</keyword>
<evidence type="ECO:0000256" key="6">
    <source>
        <dbReference type="RuleBase" id="RU361174"/>
    </source>
</evidence>
<dbReference type="PANTHER" id="PTHR31490">
    <property type="entry name" value="GLYCOSYL HYDROLASE"/>
    <property type="match status" value="1"/>
</dbReference>
<evidence type="ECO:0000313" key="8">
    <source>
        <dbReference type="EMBL" id="MFD2162704.1"/>
    </source>
</evidence>